<dbReference type="PRINTS" id="PR00237">
    <property type="entry name" value="GPCRRHODOPSN"/>
</dbReference>
<dbReference type="Proteomes" id="UP000030746">
    <property type="component" value="Unassembled WGS sequence"/>
</dbReference>
<name>V4BUC5_LOTGI</name>
<proteinExistence type="inferred from homology"/>
<sequence length="350" mass="40291">MKYEDTIPVLSDKDLNYSVMQNITVYRTPCKYEGEGQCYYSDKHLLDEIYAFLKPQIHEWFFTVLYIIVFIFGLTGNSLVCFVVWRTLRLRTTTNLFLVNLAVADLLVLILCLPPSYAQTIWETWFLGNVMCKVVEWYQSVSVVVSVLTLTSISIERWLAICHSVKFQENRNHVVIAIIIIWIIGHVASIPRLIIFSVTTDSLIPDNLTILMSACTPYEHRQAALVNEIVCLTLFFLLPITIMGFTYLSVAFSLWSSIKDGEFLNERSCQNMSYQLQARRRIAKMLIVVVICFILCFLPGYVWNILRLTNHPIIDVTPSAVGLTVHLLIYINSSINPLIYNFMSYTPDHN</sequence>
<evidence type="ECO:0000256" key="8">
    <source>
        <dbReference type="ARBA" id="ARBA00023224"/>
    </source>
</evidence>
<evidence type="ECO:0000259" key="11">
    <source>
        <dbReference type="PROSITE" id="PS50262"/>
    </source>
</evidence>
<dbReference type="PRINTS" id="PR01012">
    <property type="entry name" value="NRPEPTIDEYR"/>
</dbReference>
<evidence type="ECO:0000256" key="1">
    <source>
        <dbReference type="ARBA" id="ARBA00004141"/>
    </source>
</evidence>
<keyword evidence="3 9" id="KW-0812">Transmembrane</keyword>
<dbReference type="GeneID" id="20239056"/>
<dbReference type="PROSITE" id="PS00237">
    <property type="entry name" value="G_PROTEIN_RECEP_F1_1"/>
    <property type="match status" value="1"/>
</dbReference>
<dbReference type="InterPro" id="IPR017452">
    <property type="entry name" value="GPCR_Rhodpsn_7TM"/>
</dbReference>
<dbReference type="OMA" id="CKIVEYY"/>
<dbReference type="GO" id="GO:0004983">
    <property type="term" value="F:neuropeptide Y receptor activity"/>
    <property type="evidence" value="ECO:0007669"/>
    <property type="project" value="InterPro"/>
</dbReference>
<feature type="domain" description="G-protein coupled receptors family 1 profile" evidence="11">
    <location>
        <begin position="76"/>
        <end position="340"/>
    </location>
</feature>
<evidence type="ECO:0000256" key="4">
    <source>
        <dbReference type="ARBA" id="ARBA00022989"/>
    </source>
</evidence>
<dbReference type="RefSeq" id="XP_009056795.1">
    <property type="nucleotide sequence ID" value="XM_009058547.1"/>
</dbReference>
<feature type="transmembrane region" description="Helical" evidence="10">
    <location>
        <begin position="323"/>
        <end position="343"/>
    </location>
</feature>
<feature type="transmembrane region" description="Helical" evidence="10">
    <location>
        <begin position="175"/>
        <end position="198"/>
    </location>
</feature>
<dbReference type="PANTHER" id="PTHR45695:SF15">
    <property type="entry name" value="OPSIN RH2"/>
    <property type="match status" value="1"/>
</dbReference>
<evidence type="ECO:0000313" key="13">
    <source>
        <dbReference type="Proteomes" id="UP000030746"/>
    </source>
</evidence>
<dbReference type="PROSITE" id="PS50262">
    <property type="entry name" value="G_PROTEIN_RECEP_F1_2"/>
    <property type="match status" value="1"/>
</dbReference>
<keyword evidence="5 9" id="KW-0297">G-protein coupled receptor</keyword>
<gene>
    <name evidence="12" type="ORF">LOTGIDRAFT_162575</name>
</gene>
<dbReference type="AlphaFoldDB" id="V4BUC5"/>
<evidence type="ECO:0000313" key="12">
    <source>
        <dbReference type="EMBL" id="ESO92654.1"/>
    </source>
</evidence>
<evidence type="ECO:0000256" key="5">
    <source>
        <dbReference type="ARBA" id="ARBA00023040"/>
    </source>
</evidence>
<dbReference type="Gene3D" id="1.20.1070.10">
    <property type="entry name" value="Rhodopsin 7-helix transmembrane proteins"/>
    <property type="match status" value="1"/>
</dbReference>
<dbReference type="CTD" id="20239056"/>
<keyword evidence="13" id="KW-1185">Reference proteome</keyword>
<evidence type="ECO:0000256" key="7">
    <source>
        <dbReference type="ARBA" id="ARBA00023170"/>
    </source>
</evidence>
<feature type="transmembrane region" description="Helical" evidence="10">
    <location>
        <begin position="137"/>
        <end position="155"/>
    </location>
</feature>
<evidence type="ECO:0000256" key="3">
    <source>
        <dbReference type="ARBA" id="ARBA00022692"/>
    </source>
</evidence>
<dbReference type="SUPFAM" id="SSF81321">
    <property type="entry name" value="Family A G protein-coupled receptor-like"/>
    <property type="match status" value="1"/>
</dbReference>
<evidence type="ECO:0000256" key="9">
    <source>
        <dbReference type="RuleBase" id="RU000688"/>
    </source>
</evidence>
<feature type="transmembrane region" description="Helical" evidence="10">
    <location>
        <begin position="234"/>
        <end position="255"/>
    </location>
</feature>
<dbReference type="InterPro" id="IPR000276">
    <property type="entry name" value="GPCR_Rhodpsn"/>
</dbReference>
<dbReference type="Pfam" id="PF00001">
    <property type="entry name" value="7tm_1"/>
    <property type="match status" value="1"/>
</dbReference>
<dbReference type="GO" id="GO:0005886">
    <property type="term" value="C:plasma membrane"/>
    <property type="evidence" value="ECO:0007669"/>
    <property type="project" value="TreeGrafter"/>
</dbReference>
<dbReference type="PANTHER" id="PTHR45695">
    <property type="entry name" value="LEUCOKININ RECEPTOR-RELATED"/>
    <property type="match status" value="1"/>
</dbReference>
<dbReference type="EMBL" id="KB202050">
    <property type="protein sequence ID" value="ESO92654.1"/>
    <property type="molecule type" value="Genomic_DNA"/>
</dbReference>
<feature type="transmembrane region" description="Helical" evidence="10">
    <location>
        <begin position="282"/>
        <end position="303"/>
    </location>
</feature>
<reference evidence="12 13" key="1">
    <citation type="journal article" date="2013" name="Nature">
        <title>Insights into bilaterian evolution from three spiralian genomes.</title>
        <authorList>
            <person name="Simakov O."/>
            <person name="Marletaz F."/>
            <person name="Cho S.J."/>
            <person name="Edsinger-Gonzales E."/>
            <person name="Havlak P."/>
            <person name="Hellsten U."/>
            <person name="Kuo D.H."/>
            <person name="Larsson T."/>
            <person name="Lv J."/>
            <person name="Arendt D."/>
            <person name="Savage R."/>
            <person name="Osoegawa K."/>
            <person name="de Jong P."/>
            <person name="Grimwood J."/>
            <person name="Chapman J.A."/>
            <person name="Shapiro H."/>
            <person name="Aerts A."/>
            <person name="Otillar R.P."/>
            <person name="Terry A.Y."/>
            <person name="Boore J.L."/>
            <person name="Grigoriev I.V."/>
            <person name="Lindberg D.R."/>
            <person name="Seaver E.C."/>
            <person name="Weisblat D.A."/>
            <person name="Putnam N.H."/>
            <person name="Rokhsar D.S."/>
        </authorList>
    </citation>
    <scope>NUCLEOTIDE SEQUENCE [LARGE SCALE GENOMIC DNA]</scope>
</reference>
<dbReference type="InterPro" id="IPR000611">
    <property type="entry name" value="NPY_rcpt"/>
</dbReference>
<evidence type="ECO:0000256" key="6">
    <source>
        <dbReference type="ARBA" id="ARBA00023136"/>
    </source>
</evidence>
<evidence type="ECO:0000256" key="10">
    <source>
        <dbReference type="SAM" id="Phobius"/>
    </source>
</evidence>
<accession>V4BUC5</accession>
<keyword evidence="6 10" id="KW-0472">Membrane</keyword>
<protein>
    <recommendedName>
        <fullName evidence="11">G-protein coupled receptors family 1 profile domain-containing protein</fullName>
    </recommendedName>
</protein>
<keyword evidence="4 10" id="KW-1133">Transmembrane helix</keyword>
<evidence type="ECO:0000256" key="2">
    <source>
        <dbReference type="ARBA" id="ARBA00010663"/>
    </source>
</evidence>
<comment type="similarity">
    <text evidence="2 9">Belongs to the G-protein coupled receptor 1 family.</text>
</comment>
<keyword evidence="7 9" id="KW-0675">Receptor</keyword>
<dbReference type="OrthoDB" id="5987936at2759"/>
<dbReference type="HOGENOM" id="CLU_009579_6_3_1"/>
<dbReference type="KEGG" id="lgi:LOTGIDRAFT_162575"/>
<organism evidence="12 13">
    <name type="scientific">Lottia gigantea</name>
    <name type="common">Giant owl limpet</name>
    <dbReference type="NCBI Taxonomy" id="225164"/>
    <lineage>
        <taxon>Eukaryota</taxon>
        <taxon>Metazoa</taxon>
        <taxon>Spiralia</taxon>
        <taxon>Lophotrochozoa</taxon>
        <taxon>Mollusca</taxon>
        <taxon>Gastropoda</taxon>
        <taxon>Patellogastropoda</taxon>
        <taxon>Lottioidea</taxon>
        <taxon>Lottiidae</taxon>
        <taxon>Lottia</taxon>
    </lineage>
</organism>
<keyword evidence="8 9" id="KW-0807">Transducer</keyword>
<feature type="transmembrane region" description="Helical" evidence="10">
    <location>
        <begin position="97"/>
        <end position="117"/>
    </location>
</feature>
<feature type="transmembrane region" description="Helical" evidence="10">
    <location>
        <begin position="60"/>
        <end position="85"/>
    </location>
</feature>
<comment type="subcellular location">
    <subcellularLocation>
        <location evidence="1">Membrane</location>
        <topology evidence="1">Multi-pass membrane protein</topology>
    </subcellularLocation>
</comment>